<dbReference type="AlphaFoldDB" id="A0A6G4TVX5"/>
<dbReference type="EMBL" id="JAAKZV010000010">
    <property type="protein sequence ID" value="NGN63151.1"/>
    <property type="molecule type" value="Genomic_DNA"/>
</dbReference>
<reference evidence="2 3" key="1">
    <citation type="submission" date="2020-02" db="EMBL/GenBank/DDBJ databases">
        <title>Whole-genome analyses of novel actinobacteria.</title>
        <authorList>
            <person name="Sahin N."/>
        </authorList>
    </citation>
    <scope>NUCLEOTIDE SEQUENCE [LARGE SCALE GENOMIC DNA]</scope>
    <source>
        <strain evidence="2 3">A7024</strain>
    </source>
</reference>
<keyword evidence="1" id="KW-0175">Coiled coil</keyword>
<comment type="caution">
    <text evidence="2">The sequence shown here is derived from an EMBL/GenBank/DDBJ whole genome shotgun (WGS) entry which is preliminary data.</text>
</comment>
<evidence type="ECO:0000313" key="2">
    <source>
        <dbReference type="EMBL" id="NGN63151.1"/>
    </source>
</evidence>
<sequence length="330" mass="35904">MPNANPAPSPAVDEAEETITTPRRRWYSWRIVHASVLDGLHADVEQADQDVAAHEVVAEMWFEHSEEESAFADVAAARAEGLNDELEHLRRRLSETTVELQARTDEAEQLRTERTAIVDELSALVSSDERMTLALNAIAVLAMTGKADETPLLKMLSEVQPWAQPLKSAERVAAGEVRLPSQRDRLFADITAQLGPARPVVEGVFDYQHQTVPTLLADHLGPGRCAACAACLPALADEDLFAAYHHARTLERNAGAAAILGEELLKRDSRDGTTPGPRFERLMRINNSCVACGNQATEADPLVLVEGAPIHKGHTTDPISGFYGKTGEAL</sequence>
<feature type="coiled-coil region" evidence="1">
    <location>
        <begin position="72"/>
        <end position="113"/>
    </location>
</feature>
<dbReference type="RefSeq" id="WP_165231949.1">
    <property type="nucleotide sequence ID" value="NZ_JAAKZV010000010.1"/>
</dbReference>
<dbReference type="Proteomes" id="UP000481583">
    <property type="component" value="Unassembled WGS sequence"/>
</dbReference>
<keyword evidence="3" id="KW-1185">Reference proteome</keyword>
<evidence type="ECO:0000313" key="3">
    <source>
        <dbReference type="Proteomes" id="UP000481583"/>
    </source>
</evidence>
<gene>
    <name evidence="2" type="ORF">G5C51_04415</name>
</gene>
<name>A0A6G4TVX5_9ACTN</name>
<evidence type="ECO:0000256" key="1">
    <source>
        <dbReference type="SAM" id="Coils"/>
    </source>
</evidence>
<accession>A0A6G4TVX5</accession>
<protein>
    <submittedName>
        <fullName evidence="2">Uncharacterized protein</fullName>
    </submittedName>
</protein>
<proteinExistence type="predicted"/>
<organism evidence="2 3">
    <name type="scientific">Streptomyces coryli</name>
    <dbReference type="NCBI Taxonomy" id="1128680"/>
    <lineage>
        <taxon>Bacteria</taxon>
        <taxon>Bacillati</taxon>
        <taxon>Actinomycetota</taxon>
        <taxon>Actinomycetes</taxon>
        <taxon>Kitasatosporales</taxon>
        <taxon>Streptomycetaceae</taxon>
        <taxon>Streptomyces</taxon>
    </lineage>
</organism>